<name>A0A5J6SIW2_9BACI</name>
<dbReference type="AlphaFoldDB" id="A0A5J6SIW2"/>
<protein>
    <submittedName>
        <fullName evidence="2">Uncharacterized protein</fullName>
    </submittedName>
</protein>
<proteinExistence type="predicted"/>
<feature type="transmembrane region" description="Helical" evidence="1">
    <location>
        <begin position="39"/>
        <end position="57"/>
    </location>
</feature>
<evidence type="ECO:0000313" key="3">
    <source>
        <dbReference type="Proteomes" id="UP000325517"/>
    </source>
</evidence>
<gene>
    <name evidence="2" type="ORF">PB01_01275</name>
</gene>
<keyword evidence="1" id="KW-1133">Transmembrane helix</keyword>
<keyword evidence="3" id="KW-1185">Reference proteome</keyword>
<dbReference type="EMBL" id="CP031223">
    <property type="protein sequence ID" value="QFF97552.1"/>
    <property type="molecule type" value="Genomic_DNA"/>
</dbReference>
<keyword evidence="1" id="KW-0812">Transmembrane</keyword>
<dbReference type="OrthoDB" id="2438344at2"/>
<accession>A0A5J6SIW2</accession>
<feature type="transmembrane region" description="Helical" evidence="1">
    <location>
        <begin position="12"/>
        <end position="30"/>
    </location>
</feature>
<dbReference type="Proteomes" id="UP000325517">
    <property type="component" value="Chromosome"/>
</dbReference>
<evidence type="ECO:0000256" key="1">
    <source>
        <dbReference type="SAM" id="Phobius"/>
    </source>
</evidence>
<feature type="transmembrane region" description="Helical" evidence="1">
    <location>
        <begin position="63"/>
        <end position="80"/>
    </location>
</feature>
<evidence type="ECO:0000313" key="2">
    <source>
        <dbReference type="EMBL" id="QFF97552.1"/>
    </source>
</evidence>
<reference evidence="2 3" key="1">
    <citation type="submission" date="2018-07" db="EMBL/GenBank/DDBJ databases">
        <title>Complete genome sequence of Psychrobacillus sp. PB01, isolated from iceberg, and comparative genome analysis of Psychrobacillus strains.</title>
        <authorList>
            <person name="Lee P.C."/>
        </authorList>
    </citation>
    <scope>NUCLEOTIDE SEQUENCE [LARGE SCALE GENOMIC DNA]</scope>
    <source>
        <strain evidence="2 3">PB01</strain>
    </source>
</reference>
<dbReference type="KEGG" id="psyo:PB01_01275"/>
<keyword evidence="1" id="KW-0472">Membrane</keyword>
<organism evidence="2 3">
    <name type="scientific">Psychrobacillus glaciei</name>
    <dbReference type="NCBI Taxonomy" id="2283160"/>
    <lineage>
        <taxon>Bacteria</taxon>
        <taxon>Bacillati</taxon>
        <taxon>Bacillota</taxon>
        <taxon>Bacilli</taxon>
        <taxon>Bacillales</taxon>
        <taxon>Bacillaceae</taxon>
        <taxon>Psychrobacillus</taxon>
    </lineage>
</organism>
<feature type="transmembrane region" description="Helical" evidence="1">
    <location>
        <begin position="92"/>
        <end position="119"/>
    </location>
</feature>
<sequence length="237" mass="28199">MIFLWNGDIVEIITIILAWFVIGMIAFRLYKKHSEKPKLWKVIIVILLGFFSFSFNWNVFDRMIQVAVLPLGVWILYGVLKRKKERWEKYRPFAWLGFFANFILLSFILVALPINFFIFPENKPETYISNVEKAFIINIHPSAKEHQQVKENLLKLIHRLKQEEFFSDEWYNETYMDTESNKRKERFPYMLINTLPKWGSGLSAIVYIEGDGKGLLIVTPKKQYYFHSDQSLLEEGK</sequence>